<organism evidence="2 3">
    <name type="scientific">Natranaerovirga pectinivora</name>
    <dbReference type="NCBI Taxonomy" id="682400"/>
    <lineage>
        <taxon>Bacteria</taxon>
        <taxon>Bacillati</taxon>
        <taxon>Bacillota</taxon>
        <taxon>Clostridia</taxon>
        <taxon>Lachnospirales</taxon>
        <taxon>Natranaerovirgaceae</taxon>
        <taxon>Natranaerovirga</taxon>
    </lineage>
</organism>
<dbReference type="Proteomes" id="UP000294902">
    <property type="component" value="Unassembled WGS sequence"/>
</dbReference>
<evidence type="ECO:0000313" key="2">
    <source>
        <dbReference type="EMBL" id="TCT13807.1"/>
    </source>
</evidence>
<dbReference type="Pfam" id="PF07238">
    <property type="entry name" value="PilZ"/>
    <property type="match status" value="1"/>
</dbReference>
<dbReference type="GO" id="GO:0035438">
    <property type="term" value="F:cyclic-di-GMP binding"/>
    <property type="evidence" value="ECO:0007669"/>
    <property type="project" value="InterPro"/>
</dbReference>
<comment type="caution">
    <text evidence="2">The sequence shown here is derived from an EMBL/GenBank/DDBJ whole genome shotgun (WGS) entry which is preliminary data.</text>
</comment>
<reference evidence="2 3" key="1">
    <citation type="submission" date="2019-03" db="EMBL/GenBank/DDBJ databases">
        <title>Genomic Encyclopedia of Type Strains, Phase IV (KMG-IV): sequencing the most valuable type-strain genomes for metagenomic binning, comparative biology and taxonomic classification.</title>
        <authorList>
            <person name="Goeker M."/>
        </authorList>
    </citation>
    <scope>NUCLEOTIDE SEQUENCE [LARGE SCALE GENOMIC DNA]</scope>
    <source>
        <strain evidence="2 3">DSM 24629</strain>
    </source>
</reference>
<keyword evidence="3" id="KW-1185">Reference proteome</keyword>
<dbReference type="EMBL" id="SMAL01000008">
    <property type="protein sequence ID" value="TCT13807.1"/>
    <property type="molecule type" value="Genomic_DNA"/>
</dbReference>
<name>A0A4R3MJY4_9FIRM</name>
<proteinExistence type="predicted"/>
<accession>A0A4R3MJY4</accession>
<dbReference type="SUPFAM" id="SSF141371">
    <property type="entry name" value="PilZ domain-like"/>
    <property type="match status" value="1"/>
</dbReference>
<evidence type="ECO:0000313" key="3">
    <source>
        <dbReference type="Proteomes" id="UP000294902"/>
    </source>
</evidence>
<protein>
    <submittedName>
        <fullName evidence="2">PilZ domain-containing protein</fullName>
    </submittedName>
</protein>
<dbReference type="RefSeq" id="WP_132253198.1">
    <property type="nucleotide sequence ID" value="NZ_SMAL01000008.1"/>
</dbReference>
<evidence type="ECO:0000259" key="1">
    <source>
        <dbReference type="Pfam" id="PF07238"/>
    </source>
</evidence>
<sequence length="112" mass="13286">MEEKRRSKRIPVKIQLEINTLFKQNYICLENINTEIEVVDISRTGLAFLTNYELPLDYYFNAKIELANKDFFYAVIKIIRKEKQGDYIKFGCEFIGLAEFLANKIVMYEETL</sequence>
<dbReference type="AlphaFoldDB" id="A0A4R3MJY4"/>
<dbReference type="OrthoDB" id="1954087at2"/>
<dbReference type="Gene3D" id="2.40.10.220">
    <property type="entry name" value="predicted glycosyltransferase like domains"/>
    <property type="match status" value="1"/>
</dbReference>
<feature type="domain" description="PilZ" evidence="1">
    <location>
        <begin position="3"/>
        <end position="99"/>
    </location>
</feature>
<dbReference type="InterPro" id="IPR009875">
    <property type="entry name" value="PilZ_domain"/>
</dbReference>
<gene>
    <name evidence="2" type="ORF">EDC18_10842</name>
</gene>